<dbReference type="Gene3D" id="2.60.40.1180">
    <property type="entry name" value="Golgi alpha-mannosidase II"/>
    <property type="match status" value="1"/>
</dbReference>
<keyword evidence="5 6" id="KW-0326">Glycosidase</keyword>
<dbReference type="EC" id="3.2.1.23" evidence="3 6"/>
<dbReference type="Pfam" id="PF02449">
    <property type="entry name" value="Glyco_hydro_42"/>
    <property type="match status" value="1"/>
</dbReference>
<feature type="binding site" evidence="9">
    <location>
        <position position="173"/>
    </location>
    <ligand>
        <name>Zn(2+)</name>
        <dbReference type="ChEBI" id="CHEBI:29105"/>
    </ligand>
</feature>
<evidence type="ECO:0000256" key="7">
    <source>
        <dbReference type="PIRSR" id="PIRSR001084-1"/>
    </source>
</evidence>
<comment type="catalytic activity">
    <reaction evidence="1 6">
        <text>Hydrolysis of terminal non-reducing beta-D-galactose residues in beta-D-galactosides.</text>
        <dbReference type="EC" id="3.2.1.23"/>
    </reaction>
</comment>
<dbReference type="InterPro" id="IPR013739">
    <property type="entry name" value="Beta_galactosidase_C"/>
</dbReference>
<dbReference type="Gene3D" id="3.40.50.880">
    <property type="match status" value="1"/>
</dbReference>
<keyword evidence="9" id="KW-0862">Zinc</keyword>
<dbReference type="InterPro" id="IPR029062">
    <property type="entry name" value="Class_I_gatase-like"/>
</dbReference>
<feature type="domain" description="Glycoside hydrolase family 42 N-terminal" evidence="10">
    <location>
        <begin position="29"/>
        <end position="421"/>
    </location>
</feature>
<dbReference type="GO" id="GO:0004565">
    <property type="term" value="F:beta-galactosidase activity"/>
    <property type="evidence" value="ECO:0007669"/>
    <property type="project" value="UniProtKB-EC"/>
</dbReference>
<dbReference type="PIRSF" id="PIRSF001084">
    <property type="entry name" value="B-galactosidase"/>
    <property type="match status" value="1"/>
</dbReference>
<evidence type="ECO:0000313" key="13">
    <source>
        <dbReference type="EMBL" id="ADN01364.1"/>
    </source>
</evidence>
<dbReference type="Proteomes" id="UP000001296">
    <property type="component" value="Chromosome"/>
</dbReference>
<dbReference type="InterPro" id="IPR013780">
    <property type="entry name" value="Glyco_hydro_b"/>
</dbReference>
<evidence type="ECO:0000256" key="9">
    <source>
        <dbReference type="PIRSR" id="PIRSR001084-3"/>
    </source>
</evidence>
<comment type="similarity">
    <text evidence="2 6">Belongs to the glycosyl hydrolase 42 family.</text>
</comment>
<evidence type="ECO:0000259" key="10">
    <source>
        <dbReference type="Pfam" id="PF02449"/>
    </source>
</evidence>
<dbReference type="GO" id="GO:0046872">
    <property type="term" value="F:metal ion binding"/>
    <property type="evidence" value="ECO:0007669"/>
    <property type="project" value="UniProtKB-KW"/>
</dbReference>
<dbReference type="InterPro" id="IPR017853">
    <property type="entry name" value="GH"/>
</dbReference>
<feature type="binding site" evidence="9">
    <location>
        <position position="131"/>
    </location>
    <ligand>
        <name>Zn(2+)</name>
        <dbReference type="ChEBI" id="CHEBI:29105"/>
    </ligand>
</feature>
<dbReference type="InterPro" id="IPR013529">
    <property type="entry name" value="Glyco_hydro_42_N"/>
</dbReference>
<evidence type="ECO:0000256" key="1">
    <source>
        <dbReference type="ARBA" id="ARBA00001412"/>
    </source>
</evidence>
<evidence type="ECO:0000259" key="12">
    <source>
        <dbReference type="Pfam" id="PF08533"/>
    </source>
</evidence>
<dbReference type="CAZy" id="GH42">
    <property type="family name" value="Glycoside Hydrolase Family 42"/>
</dbReference>
<evidence type="ECO:0000259" key="11">
    <source>
        <dbReference type="Pfam" id="PF08532"/>
    </source>
</evidence>
<dbReference type="PaxDb" id="665571-STHERM_c03920"/>
<feature type="binding site" evidence="8">
    <location>
        <position position="165"/>
    </location>
    <ligand>
        <name>substrate</name>
    </ligand>
</feature>
<feature type="active site" description="Nucleophile" evidence="7">
    <location>
        <position position="343"/>
    </location>
</feature>
<feature type="domain" description="Beta-galactosidase C-terminal" evidence="12">
    <location>
        <begin position="650"/>
        <end position="708"/>
    </location>
</feature>
<dbReference type="GO" id="GO:0009341">
    <property type="term" value="C:beta-galactosidase complex"/>
    <property type="evidence" value="ECO:0007669"/>
    <property type="project" value="InterPro"/>
</dbReference>
<dbReference type="eggNOG" id="COG1874">
    <property type="taxonomic scope" value="Bacteria"/>
</dbReference>
<dbReference type="SUPFAM" id="SSF51445">
    <property type="entry name" value="(Trans)glycosidases"/>
    <property type="match status" value="1"/>
</dbReference>
<evidence type="ECO:0000256" key="2">
    <source>
        <dbReference type="ARBA" id="ARBA00005940"/>
    </source>
</evidence>
<dbReference type="KEGG" id="sta:STHERM_c03920"/>
<feature type="active site" description="Proton donor" evidence="7">
    <location>
        <position position="166"/>
    </location>
</feature>
<dbReference type="SUPFAM" id="SSF52317">
    <property type="entry name" value="Class I glutamine amidotransferase-like"/>
    <property type="match status" value="1"/>
</dbReference>
<keyword evidence="9" id="KW-0479">Metal-binding</keyword>
<evidence type="ECO:0000256" key="4">
    <source>
        <dbReference type="ARBA" id="ARBA00022801"/>
    </source>
</evidence>
<evidence type="ECO:0000256" key="8">
    <source>
        <dbReference type="PIRSR" id="PIRSR001084-2"/>
    </source>
</evidence>
<sequence>MGDPGGRLHYHVCVEERYMQHRILHGAEYNPDQWLEEPEVLEQDIALMREARIDTVTLGTFSWSLLEPEEGVYSFEWMDEVMERLERAGIRVILATPSGARPRWLARKYPEVLRVGPDRRRRLFGERHNHCFTSPVFRERVYELDRRLAERYGRREHVILWHISNEFSGECHCELCQEAFRRWLYDRYDGDLEALNRAWWTAFWSHRYTSWEEIASPSPLGEPNLHGLNLDWRRFVTHQTVDFMLVEVRALRDGGPSLPVTTNLMGFQRDLDYFRLARHLDVVSWDSYPLWHGRGRTTPRVACGELDHNWDPEGRDWVLASGVAWAHALHRGLGGGRPFLLMESTPSHTNWQPWSKPKRPGMHVLSSLHAVAHGADSVQYFQWRAGRGGSEKFHGAVVYHDRRTDGRVFQEVRELGGILERLGGMEGSRVEAEVAVVFDWENRWALEDAQGPRNDGRLDYVEECWRWFDAWHRRGVGCDVVHPEGDWSAYRVVVAPLWYLVKEEWADRVARFVEQGGVFVTTVWSGVVEEHDLCHVGGFPGPLRGLVGVRSREVDVLVEDEVRRVAGVWGVCEGRLLCDVLAVEDEGVEVRAVYADGFYAGSPAATRVRRGRGWAYYVGTLLAQEGIDWLVGELMGEAGVVPALRVVPEGVDVSVRVTEEGRRYLWLLNFREHEVVVELPEGVWRDVLGGGERRGVLVLPGYGYAVLES</sequence>
<dbReference type="InterPro" id="IPR003476">
    <property type="entry name" value="Glyco_hydro_42"/>
</dbReference>
<evidence type="ECO:0000256" key="5">
    <source>
        <dbReference type="ARBA" id="ARBA00023295"/>
    </source>
</evidence>
<accession>E0RPQ0</accession>
<dbReference type="PANTHER" id="PTHR36447">
    <property type="entry name" value="BETA-GALACTOSIDASE GANA"/>
    <property type="match status" value="1"/>
</dbReference>
<dbReference type="Gene3D" id="3.20.20.80">
    <property type="entry name" value="Glycosidases"/>
    <property type="match status" value="1"/>
</dbReference>
<feature type="binding site" evidence="8">
    <location>
        <position position="351"/>
    </location>
    <ligand>
        <name>substrate</name>
    </ligand>
</feature>
<feature type="domain" description="Beta-galactosidase trimerisation" evidence="11">
    <location>
        <begin position="432"/>
        <end position="640"/>
    </location>
</feature>
<dbReference type="Pfam" id="PF08532">
    <property type="entry name" value="Glyco_hydro_42M"/>
    <property type="match status" value="1"/>
</dbReference>
<reference key="1">
    <citation type="submission" date="2009-08" db="EMBL/GenBank/DDBJ databases">
        <title>The genome sequence of Spirochaeta thermophila DSM6192.</title>
        <authorList>
            <person name="Angelov A."/>
            <person name="Mientus M."/>
            <person name="Wittenberg S."/>
            <person name="Lehmann R."/>
            <person name="Liesegang H."/>
            <person name="Daniel R."/>
            <person name="Liebl W."/>
        </authorList>
    </citation>
    <scope>NUCLEOTIDE SEQUENCE</scope>
    <source>
        <strain>DSM 6192</strain>
    </source>
</reference>
<protein>
    <recommendedName>
        <fullName evidence="3 6">Beta-galactosidase</fullName>
        <shortName evidence="6">Beta-gal</shortName>
        <ecNumber evidence="3 6">3.2.1.23</ecNumber>
    </recommendedName>
</protein>
<dbReference type="CDD" id="cd03143">
    <property type="entry name" value="A4_beta-galactosidase_middle_domain"/>
    <property type="match status" value="1"/>
</dbReference>
<keyword evidence="4 6" id="KW-0378">Hydrolase</keyword>
<evidence type="ECO:0000256" key="6">
    <source>
        <dbReference type="PIRNR" id="PIRNR001084"/>
    </source>
</evidence>
<feature type="binding site" evidence="9">
    <location>
        <position position="171"/>
    </location>
    <ligand>
        <name>Zn(2+)</name>
        <dbReference type="ChEBI" id="CHEBI:29105"/>
    </ligand>
</feature>
<feature type="binding site" evidence="9">
    <location>
        <position position="176"/>
    </location>
    <ligand>
        <name>Zn(2+)</name>
        <dbReference type="ChEBI" id="CHEBI:29105"/>
    </ligand>
</feature>
<organism evidence="13 14">
    <name type="scientific">Winmispira thermophila (strain ATCC 49972 / DSM 6192 / RI 19.B1)</name>
    <name type="common">Spirochaeta thermophila</name>
    <dbReference type="NCBI Taxonomy" id="665571"/>
    <lineage>
        <taxon>Bacteria</taxon>
        <taxon>Pseudomonadati</taxon>
        <taxon>Spirochaetota</taxon>
        <taxon>Spirochaetia</taxon>
        <taxon>Winmispirales</taxon>
        <taxon>Winmispiraceae</taxon>
        <taxon>Winmispira</taxon>
    </lineage>
</organism>
<name>E0RPQ0_WINT6</name>
<evidence type="ECO:0000313" key="14">
    <source>
        <dbReference type="Proteomes" id="UP000001296"/>
    </source>
</evidence>
<dbReference type="GO" id="GO:0006012">
    <property type="term" value="P:galactose metabolic process"/>
    <property type="evidence" value="ECO:0007669"/>
    <property type="project" value="InterPro"/>
</dbReference>
<dbReference type="InterPro" id="IPR013738">
    <property type="entry name" value="Beta_galactosidase_Trimer"/>
</dbReference>
<evidence type="ECO:0000256" key="3">
    <source>
        <dbReference type="ARBA" id="ARBA00012756"/>
    </source>
</evidence>
<dbReference type="PANTHER" id="PTHR36447:SF1">
    <property type="entry name" value="BETA-GALACTOSIDASE GANA"/>
    <property type="match status" value="1"/>
</dbReference>
<reference evidence="13 14" key="2">
    <citation type="journal article" date="2010" name="J. Bacteriol.">
        <title>Genome sequence of the polysaccharide-degrading, thermophilic anaerobe Spirochaeta thermophila DSM 6192.</title>
        <authorList>
            <person name="Angelov A."/>
            <person name="Liebl S."/>
            <person name="Ballschmiter M."/>
            <person name="Bomeke M."/>
            <person name="Lehmann R."/>
            <person name="Liesegang H."/>
            <person name="Daniel R."/>
            <person name="Liebl W."/>
        </authorList>
    </citation>
    <scope>NUCLEOTIDE SEQUENCE [LARGE SCALE GENOMIC DNA]</scope>
    <source>
        <strain evidence="14">ATCC 49972 / DSM 6192 / RI 19.B1</strain>
    </source>
</reference>
<dbReference type="HOGENOM" id="CLU_012430_1_1_12"/>
<gene>
    <name evidence="13" type="ordered locus">STHERM_c03920</name>
</gene>
<dbReference type="EMBL" id="CP001698">
    <property type="protein sequence ID" value="ADN01364.1"/>
    <property type="molecule type" value="Genomic_DNA"/>
</dbReference>
<proteinExistence type="inferred from homology"/>
<dbReference type="AlphaFoldDB" id="E0RPQ0"/>
<dbReference type="Pfam" id="PF08533">
    <property type="entry name" value="Glyco_hydro_42C"/>
    <property type="match status" value="1"/>
</dbReference>
<feature type="binding site" evidence="8">
    <location>
        <position position="127"/>
    </location>
    <ligand>
        <name>substrate</name>
    </ligand>
</feature>